<protein>
    <submittedName>
        <fullName evidence="1">Uncharacterized protein</fullName>
    </submittedName>
</protein>
<dbReference type="EMBL" id="OZ004260">
    <property type="protein sequence ID" value="CAK7922443.1"/>
    <property type="molecule type" value="Genomic_DNA"/>
</dbReference>
<organism evidence="1 2">
    <name type="scientific">[Candida] anglica</name>
    <dbReference type="NCBI Taxonomy" id="148631"/>
    <lineage>
        <taxon>Eukaryota</taxon>
        <taxon>Fungi</taxon>
        <taxon>Dikarya</taxon>
        <taxon>Ascomycota</taxon>
        <taxon>Saccharomycotina</taxon>
        <taxon>Pichiomycetes</taxon>
        <taxon>Debaryomycetaceae</taxon>
        <taxon>Kurtzmaniella</taxon>
    </lineage>
</organism>
<evidence type="ECO:0000313" key="1">
    <source>
        <dbReference type="EMBL" id="CAK7922443.1"/>
    </source>
</evidence>
<accession>A0ABP0ENA9</accession>
<name>A0ABP0ENA9_9ASCO</name>
<reference evidence="1 2" key="1">
    <citation type="submission" date="2024-01" db="EMBL/GenBank/DDBJ databases">
        <authorList>
            <consortium name="Genoscope - CEA"/>
            <person name="William W."/>
        </authorList>
    </citation>
    <scope>NUCLEOTIDE SEQUENCE [LARGE SCALE GENOMIC DNA]</scope>
    <source>
        <strain evidence="1 2">29B2s-10</strain>
    </source>
</reference>
<proteinExistence type="predicted"/>
<sequence>MYDFHNNFDSRNSVVSLIFKVLEVLEWKFLGYDVFAAWPNEALSYTYSNKTKIFHLLHRVCTMKYTTNPNITPRSPVNIKKAKVLFHVLRRNLLSMELVDMAPNLYITGIQRRRKINICSKFLLDIDPSLPAVYSDLTVEGSINERINTSFGIMVCYMHFL</sequence>
<keyword evidence="2" id="KW-1185">Reference proteome</keyword>
<evidence type="ECO:0000313" key="2">
    <source>
        <dbReference type="Proteomes" id="UP001497600"/>
    </source>
</evidence>
<dbReference type="Proteomes" id="UP001497600">
    <property type="component" value="Chromosome H"/>
</dbReference>
<gene>
    <name evidence="1" type="ORF">CAAN4_H27094</name>
</gene>